<evidence type="ECO:0000256" key="6">
    <source>
        <dbReference type="PIRSR" id="PIRSR000349-1"/>
    </source>
</evidence>
<dbReference type="PIRSF" id="PIRSF000349">
    <property type="entry name" value="SODismutase"/>
    <property type="match status" value="1"/>
</dbReference>
<dbReference type="PANTHER" id="PTHR43595:SF2">
    <property type="entry name" value="SMALL RIBOSOMAL SUBUNIT PROTEIN MS42"/>
    <property type="match status" value="1"/>
</dbReference>
<comment type="catalytic activity">
    <reaction evidence="7">
        <text>2 superoxide + 2 H(+) = H2O2 + O2</text>
        <dbReference type="Rhea" id="RHEA:20696"/>
        <dbReference type="ChEBI" id="CHEBI:15378"/>
        <dbReference type="ChEBI" id="CHEBI:15379"/>
        <dbReference type="ChEBI" id="CHEBI:16240"/>
        <dbReference type="ChEBI" id="CHEBI:18421"/>
        <dbReference type="EC" id="1.15.1.1"/>
    </reaction>
</comment>
<sequence>MTFTLPALPFSPDALEPYIDKETMQIHHGRHHQTYVDKLNEAIANHTELADASLEYLLQNLETLPSSIQTPVRNNGGGHYNHSLFWEILTPGGSNQPIGEVANAIDAQFANFEGFQNEFTKAALARFGSGWVWLVTDRDHLEIVHTPNQDNPLMAGKQVILGLDVWEHAYYLRYQNKRPDYAAAFFQVINWDIVNEKFKKLQG</sequence>
<evidence type="ECO:0000256" key="2">
    <source>
        <dbReference type="ARBA" id="ARBA00008714"/>
    </source>
</evidence>
<dbReference type="Gene3D" id="1.10.287.990">
    <property type="entry name" value="Fe,Mn superoxide dismutase (SOD) domain"/>
    <property type="match status" value="1"/>
</dbReference>
<dbReference type="GO" id="GO:0046872">
    <property type="term" value="F:metal ion binding"/>
    <property type="evidence" value="ECO:0007669"/>
    <property type="project" value="UniProtKB-KW"/>
</dbReference>
<dbReference type="SUPFAM" id="SSF54719">
    <property type="entry name" value="Fe,Mn superoxide dismutase (SOD), C-terminal domain"/>
    <property type="match status" value="1"/>
</dbReference>
<evidence type="ECO:0000256" key="4">
    <source>
        <dbReference type="ARBA" id="ARBA00022723"/>
    </source>
</evidence>
<comment type="similarity">
    <text evidence="2 7">Belongs to the iron/manganese superoxide dismutase family.</text>
</comment>
<evidence type="ECO:0000259" key="8">
    <source>
        <dbReference type="Pfam" id="PF00081"/>
    </source>
</evidence>
<dbReference type="GO" id="GO:0004784">
    <property type="term" value="F:superoxide dismutase activity"/>
    <property type="evidence" value="ECO:0007669"/>
    <property type="project" value="UniProtKB-EC"/>
</dbReference>
<dbReference type="RefSeq" id="WP_160802811.1">
    <property type="nucleotide sequence ID" value="NZ_WUUL01000014.1"/>
</dbReference>
<feature type="binding site" evidence="6">
    <location>
        <position position="27"/>
    </location>
    <ligand>
        <name>Mn(2+)</name>
        <dbReference type="ChEBI" id="CHEBI:29035"/>
    </ligand>
</feature>
<dbReference type="AlphaFoldDB" id="A0A6I4VXN1"/>
<feature type="binding site" evidence="6">
    <location>
        <position position="168"/>
    </location>
    <ligand>
        <name>Mn(2+)</name>
        <dbReference type="ChEBI" id="CHEBI:29035"/>
    </ligand>
</feature>
<keyword evidence="11" id="KW-1185">Reference proteome</keyword>
<dbReference type="Pfam" id="PF02777">
    <property type="entry name" value="Sod_Fe_C"/>
    <property type="match status" value="1"/>
</dbReference>
<evidence type="ECO:0000256" key="7">
    <source>
        <dbReference type="RuleBase" id="RU000414"/>
    </source>
</evidence>
<accession>A0A6I4VXN1</accession>
<dbReference type="EMBL" id="WUUL01000014">
    <property type="protein sequence ID" value="MXQ55461.1"/>
    <property type="molecule type" value="Genomic_DNA"/>
</dbReference>
<comment type="function">
    <text evidence="7">Destroys radicals which are normally produced within the cells and which are toxic to biological systems.</text>
</comment>
<proteinExistence type="inferred from homology"/>
<dbReference type="InterPro" id="IPR019833">
    <property type="entry name" value="Mn/Fe_SOD_BS"/>
</dbReference>
<dbReference type="InterPro" id="IPR019832">
    <property type="entry name" value="Mn/Fe_SOD_C"/>
</dbReference>
<dbReference type="GO" id="GO:0005737">
    <property type="term" value="C:cytoplasm"/>
    <property type="evidence" value="ECO:0007669"/>
    <property type="project" value="TreeGrafter"/>
</dbReference>
<evidence type="ECO:0000256" key="1">
    <source>
        <dbReference type="ARBA" id="ARBA00001936"/>
    </source>
</evidence>
<dbReference type="InterPro" id="IPR036324">
    <property type="entry name" value="Mn/Fe_SOD_N_sf"/>
</dbReference>
<feature type="binding site" evidence="6">
    <location>
        <position position="164"/>
    </location>
    <ligand>
        <name>Mn(2+)</name>
        <dbReference type="ChEBI" id="CHEBI:29035"/>
    </ligand>
</feature>
<organism evidence="10 11">
    <name type="scientific">Shimazuella alba</name>
    <dbReference type="NCBI Taxonomy" id="2690964"/>
    <lineage>
        <taxon>Bacteria</taxon>
        <taxon>Bacillati</taxon>
        <taxon>Bacillota</taxon>
        <taxon>Bacilli</taxon>
        <taxon>Bacillales</taxon>
        <taxon>Thermoactinomycetaceae</taxon>
        <taxon>Shimazuella</taxon>
    </lineage>
</organism>
<dbReference type="InterPro" id="IPR036314">
    <property type="entry name" value="SOD_C_sf"/>
</dbReference>
<keyword evidence="4 6" id="KW-0479">Metal-binding</keyword>
<dbReference type="InterPro" id="IPR001189">
    <property type="entry name" value="Mn/Fe_SOD"/>
</dbReference>
<evidence type="ECO:0000259" key="9">
    <source>
        <dbReference type="Pfam" id="PF02777"/>
    </source>
</evidence>
<evidence type="ECO:0000256" key="5">
    <source>
        <dbReference type="ARBA" id="ARBA00023002"/>
    </source>
</evidence>
<dbReference type="Pfam" id="PF00081">
    <property type="entry name" value="Sod_Fe_N"/>
    <property type="match status" value="1"/>
</dbReference>
<dbReference type="FunFam" id="3.55.40.20:FF:000001">
    <property type="entry name" value="Superoxide dismutase"/>
    <property type="match status" value="1"/>
</dbReference>
<feature type="binding site" evidence="6">
    <location>
        <position position="82"/>
    </location>
    <ligand>
        <name>Mn(2+)</name>
        <dbReference type="ChEBI" id="CHEBI:29035"/>
    </ligand>
</feature>
<dbReference type="Proteomes" id="UP000430692">
    <property type="component" value="Unassembled WGS sequence"/>
</dbReference>
<comment type="caution">
    <text evidence="10">The sequence shown here is derived from an EMBL/GenBank/DDBJ whole genome shotgun (WGS) entry which is preliminary data.</text>
</comment>
<dbReference type="FunFam" id="1.10.287.990:FF:000001">
    <property type="entry name" value="Superoxide dismutase"/>
    <property type="match status" value="1"/>
</dbReference>
<name>A0A6I4VXN1_9BACL</name>
<dbReference type="InterPro" id="IPR019831">
    <property type="entry name" value="Mn/Fe_SOD_N"/>
</dbReference>
<feature type="domain" description="Manganese/iron superoxide dismutase N-terminal" evidence="8">
    <location>
        <begin position="2"/>
        <end position="89"/>
    </location>
</feature>
<feature type="domain" description="Manganese/iron superoxide dismutase C-terminal" evidence="9">
    <location>
        <begin position="98"/>
        <end position="196"/>
    </location>
</feature>
<evidence type="ECO:0000313" key="11">
    <source>
        <dbReference type="Proteomes" id="UP000430692"/>
    </source>
</evidence>
<dbReference type="PRINTS" id="PR01703">
    <property type="entry name" value="MNSODISMTASE"/>
</dbReference>
<keyword evidence="5 7" id="KW-0560">Oxidoreductase</keyword>
<dbReference type="SUPFAM" id="SSF46609">
    <property type="entry name" value="Fe,Mn superoxide dismutase (SOD), N-terminal domain"/>
    <property type="match status" value="1"/>
</dbReference>
<evidence type="ECO:0000313" key="10">
    <source>
        <dbReference type="EMBL" id="MXQ55461.1"/>
    </source>
</evidence>
<dbReference type="EC" id="1.15.1.1" evidence="3 7"/>
<reference evidence="10 11" key="1">
    <citation type="submission" date="2019-12" db="EMBL/GenBank/DDBJ databases">
        <title>Whole-genome analyses of novel actinobacteria.</title>
        <authorList>
            <person name="Sahin N."/>
            <person name="Saygin H."/>
        </authorList>
    </citation>
    <scope>NUCLEOTIDE SEQUENCE [LARGE SCALE GENOMIC DNA]</scope>
    <source>
        <strain evidence="10 11">KC615</strain>
    </source>
</reference>
<dbReference type="PANTHER" id="PTHR43595">
    <property type="entry name" value="37S RIBOSOMAL PROTEIN S26, MITOCHONDRIAL"/>
    <property type="match status" value="1"/>
</dbReference>
<evidence type="ECO:0000256" key="3">
    <source>
        <dbReference type="ARBA" id="ARBA00012682"/>
    </source>
</evidence>
<dbReference type="PROSITE" id="PS00088">
    <property type="entry name" value="SOD_MN"/>
    <property type="match status" value="1"/>
</dbReference>
<comment type="cofactor">
    <cofactor evidence="1">
        <name>Mn(2+)</name>
        <dbReference type="ChEBI" id="CHEBI:29035"/>
    </cofactor>
</comment>
<protein>
    <recommendedName>
        <fullName evidence="3 7">Superoxide dismutase</fullName>
        <ecNumber evidence="3 7">1.15.1.1</ecNumber>
    </recommendedName>
</protein>
<dbReference type="Gene3D" id="3.55.40.20">
    <property type="entry name" value="Iron/manganese superoxide dismutase, C-terminal domain"/>
    <property type="match status" value="1"/>
</dbReference>
<gene>
    <name evidence="10" type="ORF">GSM42_17400</name>
</gene>